<name>A0A410GBS8_9BURK</name>
<proteinExistence type="predicted"/>
<dbReference type="Proteomes" id="UP000283474">
    <property type="component" value="Chromosome"/>
</dbReference>
<dbReference type="KEGG" id="pus:CKA81_07855"/>
<dbReference type="RefSeq" id="WP_128354803.1">
    <property type="nucleotide sequence ID" value="NZ_CP022987.1"/>
</dbReference>
<dbReference type="OrthoDB" id="8686863at2"/>
<organism evidence="1 2">
    <name type="scientific">Pollutimonas thiosulfatoxidans</name>
    <dbReference type="NCBI Taxonomy" id="2028345"/>
    <lineage>
        <taxon>Bacteria</taxon>
        <taxon>Pseudomonadati</taxon>
        <taxon>Pseudomonadota</taxon>
        <taxon>Betaproteobacteria</taxon>
        <taxon>Burkholderiales</taxon>
        <taxon>Alcaligenaceae</taxon>
        <taxon>Pollutimonas</taxon>
    </lineage>
</organism>
<gene>
    <name evidence="1" type="ORF">CKA81_07855</name>
</gene>
<accession>A0A410GBS8</accession>
<evidence type="ECO:0000313" key="2">
    <source>
        <dbReference type="Proteomes" id="UP000283474"/>
    </source>
</evidence>
<dbReference type="AlphaFoldDB" id="A0A410GBS8"/>
<sequence>MPNENHAETEVVQIHPDGRRAVVQLRTDGKNFYQALGPDGFGVGVYNLPDEARSAAQWAWDFLEEDPNLRRLTLMQLIIEKLIEQYPLEASDVTLSPKA</sequence>
<keyword evidence="2" id="KW-1185">Reference proteome</keyword>
<protein>
    <submittedName>
        <fullName evidence="1">Uncharacterized protein</fullName>
    </submittedName>
</protein>
<dbReference type="EMBL" id="CP022987">
    <property type="protein sequence ID" value="QAA93757.1"/>
    <property type="molecule type" value="Genomic_DNA"/>
</dbReference>
<reference evidence="1 2" key="1">
    <citation type="submission" date="2017-08" db="EMBL/GenBank/DDBJ databases">
        <authorList>
            <person name="Park S.-J."/>
            <person name="Kim H."/>
        </authorList>
    </citation>
    <scope>NUCLEOTIDE SEQUENCE [LARGE SCALE GENOMIC DNA]</scope>
    <source>
        <strain evidence="2">ye3</strain>
    </source>
</reference>
<evidence type="ECO:0000313" key="1">
    <source>
        <dbReference type="EMBL" id="QAA93757.1"/>
    </source>
</evidence>